<organism evidence="8 9">
    <name type="scientific">Acacia crassicarpa</name>
    <name type="common">northern wattle</name>
    <dbReference type="NCBI Taxonomy" id="499986"/>
    <lineage>
        <taxon>Eukaryota</taxon>
        <taxon>Viridiplantae</taxon>
        <taxon>Streptophyta</taxon>
        <taxon>Embryophyta</taxon>
        <taxon>Tracheophyta</taxon>
        <taxon>Spermatophyta</taxon>
        <taxon>Magnoliopsida</taxon>
        <taxon>eudicotyledons</taxon>
        <taxon>Gunneridae</taxon>
        <taxon>Pentapetalae</taxon>
        <taxon>rosids</taxon>
        <taxon>fabids</taxon>
        <taxon>Fabales</taxon>
        <taxon>Fabaceae</taxon>
        <taxon>Caesalpinioideae</taxon>
        <taxon>mimosoid clade</taxon>
        <taxon>Acacieae</taxon>
        <taxon>Acacia</taxon>
    </lineage>
</organism>
<keyword evidence="2" id="KW-0805">Transcription regulation</keyword>
<proteinExistence type="predicted"/>
<keyword evidence="3" id="KW-0238">DNA-binding</keyword>
<evidence type="ECO:0000256" key="2">
    <source>
        <dbReference type="ARBA" id="ARBA00023015"/>
    </source>
</evidence>
<dbReference type="Proteomes" id="UP001293593">
    <property type="component" value="Unassembled WGS sequence"/>
</dbReference>
<keyword evidence="9" id="KW-1185">Reference proteome</keyword>
<dbReference type="Pfam" id="PF03106">
    <property type="entry name" value="WRKY"/>
    <property type="match status" value="1"/>
</dbReference>
<evidence type="ECO:0000313" key="8">
    <source>
        <dbReference type="EMBL" id="KAK4277714.1"/>
    </source>
</evidence>
<accession>A0AAE1KKL6</accession>
<keyword evidence="4" id="KW-0804">Transcription</keyword>
<reference evidence="8" key="1">
    <citation type="submission" date="2023-10" db="EMBL/GenBank/DDBJ databases">
        <title>Chromosome-level genome of the transformable northern wattle, Acacia crassicarpa.</title>
        <authorList>
            <person name="Massaro I."/>
            <person name="Sinha N.R."/>
            <person name="Poethig S."/>
            <person name="Leichty A.R."/>
        </authorList>
    </citation>
    <scope>NUCLEOTIDE SEQUENCE</scope>
    <source>
        <strain evidence="8">Acra3RX</strain>
        <tissue evidence="8">Leaf</tissue>
    </source>
</reference>
<feature type="region of interest" description="Disordered" evidence="6">
    <location>
        <begin position="88"/>
        <end position="139"/>
    </location>
</feature>
<feature type="region of interest" description="Disordered" evidence="6">
    <location>
        <begin position="242"/>
        <end position="261"/>
    </location>
</feature>
<evidence type="ECO:0000256" key="5">
    <source>
        <dbReference type="ARBA" id="ARBA00023242"/>
    </source>
</evidence>
<comment type="subcellular location">
    <subcellularLocation>
        <location evidence="1">Nucleus</location>
    </subcellularLocation>
</comment>
<evidence type="ECO:0000256" key="3">
    <source>
        <dbReference type="ARBA" id="ARBA00023125"/>
    </source>
</evidence>
<dbReference type="GO" id="GO:0005634">
    <property type="term" value="C:nucleus"/>
    <property type="evidence" value="ECO:0007669"/>
    <property type="project" value="UniProtKB-SubCell"/>
</dbReference>
<dbReference type="GO" id="GO:0003700">
    <property type="term" value="F:DNA-binding transcription factor activity"/>
    <property type="evidence" value="ECO:0007669"/>
    <property type="project" value="InterPro"/>
</dbReference>
<comment type="caution">
    <text evidence="8">The sequence shown here is derived from an EMBL/GenBank/DDBJ whole genome shotgun (WGS) entry which is preliminary data.</text>
</comment>
<name>A0AAE1KKL6_9FABA</name>
<evidence type="ECO:0000256" key="6">
    <source>
        <dbReference type="SAM" id="MobiDB-lite"/>
    </source>
</evidence>
<dbReference type="SUPFAM" id="SSF118290">
    <property type="entry name" value="WRKY DNA-binding domain"/>
    <property type="match status" value="1"/>
</dbReference>
<dbReference type="PROSITE" id="PS50811">
    <property type="entry name" value="WRKY"/>
    <property type="match status" value="1"/>
</dbReference>
<dbReference type="AlphaFoldDB" id="A0AAE1KKL6"/>
<sequence>MATVSPESSLLSPNNSRNNNIDNVIGELLQGYQSASELKFLLQKPFDCDGPLSAHQHLAIVLRSFTSSLSLLTSSSSDIEVAQNLVVSSENEPPPPDYFLDPKSPDASESRGRSAAPATKSRRGCYKRRRTEQTRTIVSSSADDNHAWRKYGQKEILNFKFPRSYLRCTRKYEQGCRAVKQVQRIQENPELYQITYIGNHTCIDILKTPDVVVTESGNSWESLFAAESKFPKEVVTKVHPIKQEHHHNHHPKEETTSDDFADSSLDPSLWSDLKDLSEVDDIVPALGSDNNNADTVYSCSGSLDFGVVDDSVHFCSNDFHFDA</sequence>
<feature type="compositionally biased region" description="Basic residues" evidence="6">
    <location>
        <begin position="120"/>
        <end position="130"/>
    </location>
</feature>
<evidence type="ECO:0000256" key="1">
    <source>
        <dbReference type="ARBA" id="ARBA00004123"/>
    </source>
</evidence>
<dbReference type="PANTHER" id="PTHR31282">
    <property type="entry name" value="WRKY TRANSCRIPTION FACTOR 21-RELATED"/>
    <property type="match status" value="1"/>
</dbReference>
<feature type="domain" description="WRKY" evidence="7">
    <location>
        <begin position="143"/>
        <end position="200"/>
    </location>
</feature>
<protein>
    <recommendedName>
        <fullName evidence="7">WRKY domain-containing protein</fullName>
    </recommendedName>
</protein>
<evidence type="ECO:0000313" key="9">
    <source>
        <dbReference type="Proteomes" id="UP001293593"/>
    </source>
</evidence>
<evidence type="ECO:0000259" key="7">
    <source>
        <dbReference type="PROSITE" id="PS50811"/>
    </source>
</evidence>
<feature type="compositionally biased region" description="Basic and acidic residues" evidence="6">
    <location>
        <begin position="103"/>
        <end position="112"/>
    </location>
</feature>
<dbReference type="EMBL" id="JAWXYG010000003">
    <property type="protein sequence ID" value="KAK4277714.1"/>
    <property type="molecule type" value="Genomic_DNA"/>
</dbReference>
<dbReference type="InterPro" id="IPR044810">
    <property type="entry name" value="WRKY_plant"/>
</dbReference>
<gene>
    <name evidence="8" type="ORF">QN277_015668</name>
</gene>
<evidence type="ECO:0000256" key="4">
    <source>
        <dbReference type="ARBA" id="ARBA00023163"/>
    </source>
</evidence>
<dbReference type="GO" id="GO:0043565">
    <property type="term" value="F:sequence-specific DNA binding"/>
    <property type="evidence" value="ECO:0007669"/>
    <property type="project" value="InterPro"/>
</dbReference>
<dbReference type="InterPro" id="IPR003657">
    <property type="entry name" value="WRKY_dom"/>
</dbReference>
<keyword evidence="5" id="KW-0539">Nucleus</keyword>
<dbReference type="InterPro" id="IPR036576">
    <property type="entry name" value="WRKY_dom_sf"/>
</dbReference>
<dbReference type="Gene3D" id="2.20.25.80">
    <property type="entry name" value="WRKY domain"/>
    <property type="match status" value="1"/>
</dbReference>
<dbReference type="SMART" id="SM00774">
    <property type="entry name" value="WRKY"/>
    <property type="match status" value="1"/>
</dbReference>